<dbReference type="SUPFAM" id="SSF54403">
    <property type="entry name" value="Cystatin/monellin"/>
    <property type="match status" value="2"/>
</dbReference>
<dbReference type="AlphaFoldDB" id="A0AAJ1Q4Q1"/>
<dbReference type="EMBL" id="JASOOE010000001">
    <property type="protein sequence ID" value="MDK7186463.1"/>
    <property type="molecule type" value="Genomic_DNA"/>
</dbReference>
<dbReference type="RefSeq" id="WP_285065147.1">
    <property type="nucleotide sequence ID" value="NZ_JASOOE010000001.1"/>
</dbReference>
<evidence type="ECO:0000313" key="1">
    <source>
        <dbReference type="EMBL" id="MDK7186463.1"/>
    </source>
</evidence>
<proteinExistence type="predicted"/>
<evidence type="ECO:0008006" key="3">
    <source>
        <dbReference type="Google" id="ProtNLM"/>
    </source>
</evidence>
<organism evidence="1 2">
    <name type="scientific">Facklamia hominis</name>
    <dbReference type="NCBI Taxonomy" id="178214"/>
    <lineage>
        <taxon>Bacteria</taxon>
        <taxon>Bacillati</taxon>
        <taxon>Bacillota</taxon>
        <taxon>Bacilli</taxon>
        <taxon>Lactobacillales</taxon>
        <taxon>Aerococcaceae</taxon>
        <taxon>Facklamia</taxon>
    </lineage>
</organism>
<protein>
    <recommendedName>
        <fullName evidence="3">DUF5590 domain-containing protein</fullName>
    </recommendedName>
</protein>
<comment type="caution">
    <text evidence="1">The sequence shown here is derived from an EMBL/GenBank/DDBJ whole genome shotgun (WGS) entry which is preliminary data.</text>
</comment>
<dbReference type="InterPro" id="IPR046350">
    <property type="entry name" value="Cystatin_sf"/>
</dbReference>
<accession>A0AAJ1Q4Q1</accession>
<name>A0AAJ1Q4Q1_9LACT</name>
<dbReference type="Proteomes" id="UP001229251">
    <property type="component" value="Unassembled WGS sequence"/>
</dbReference>
<dbReference type="Gene3D" id="3.10.450.40">
    <property type="match status" value="1"/>
</dbReference>
<reference evidence="1" key="1">
    <citation type="submission" date="2023-05" db="EMBL/GenBank/DDBJ databases">
        <title>Cataloging the Phylogenetic Diversity of Human Bladder Bacteria.</title>
        <authorList>
            <person name="Du J."/>
        </authorList>
    </citation>
    <scope>NUCLEOTIDE SEQUENCE</scope>
    <source>
        <strain evidence="1">UMB1231</strain>
    </source>
</reference>
<sequence length="158" mass="18225">MKRRTVSILTFILLVVMISLLSVFMASQAHLSRAEEETIALVEVDHTVKKVNQFYWTTTDQSCFTIDFIDDQAERFYAIVEREGGDIHYFPYQELIKESDAKSITASEIKDPQIMQARLGLYKGKAVWEMTLRNSNQTISYFILDAKTGEWVQTLSNI</sequence>
<evidence type="ECO:0000313" key="2">
    <source>
        <dbReference type="Proteomes" id="UP001229251"/>
    </source>
</evidence>
<gene>
    <name evidence="1" type="ORF">QP433_00530</name>
</gene>